<evidence type="ECO:0000313" key="4">
    <source>
        <dbReference type="EMBL" id="MDR6892587.1"/>
    </source>
</evidence>
<proteinExistence type="predicted"/>
<keyword evidence="2" id="KW-0808">Transferase</keyword>
<comment type="caution">
    <text evidence="4">The sequence shown here is derived from an EMBL/GenBank/DDBJ whole genome shotgun (WGS) entry which is preliminary data.</text>
</comment>
<sequence length="406" mass="43595">MKLLFCAPSTHPAPIHLAAGLAARGHALTFVTAFAVPSDGAVPAALPGPARAELERRRLPSPLTRERVVNAATVADIARVATNRAGLTRQTQALTDRMVAAVQARVTRLIRAERPDAVYGTASMSQEVAGLCDELGIPFFTYLPQPTVPFLQQEFPEELMRMHHGEVPRATEIRTAALVLASSVMIEESVRLVRPDVRVVRRAPGFEQPARLKVEPECLATTGDTRLVYAGRMTSQKRIEDAIEATRLLREEHGIKAVLTLYTSDESIARDVVASAKAEDFVRIPGSVPRSELAARFAESHALVLPSLFEGFGLVVPEALGAGLPVITTPRTAGGDLGVDGIAGRVVPVRSPEAIAEAVKELVENPAQQRAFREAAPGLVSSGSWADYEAAAAEAVERELTDHITR</sequence>
<dbReference type="InterPro" id="IPR001296">
    <property type="entry name" value="Glyco_trans_1"/>
</dbReference>
<name>A0AAE3YHW3_9MICC</name>
<dbReference type="RefSeq" id="WP_309851837.1">
    <property type="nucleotide sequence ID" value="NZ_BAAAIU010000020.1"/>
</dbReference>
<dbReference type="EMBL" id="JAVDUI010000001">
    <property type="protein sequence ID" value="MDR6892587.1"/>
    <property type="molecule type" value="Genomic_DNA"/>
</dbReference>
<organism evidence="4 5">
    <name type="scientific">Falsarthrobacter nasiphocae</name>
    <dbReference type="NCBI Taxonomy" id="189863"/>
    <lineage>
        <taxon>Bacteria</taxon>
        <taxon>Bacillati</taxon>
        <taxon>Actinomycetota</taxon>
        <taxon>Actinomycetes</taxon>
        <taxon>Micrococcales</taxon>
        <taxon>Micrococcaceae</taxon>
        <taxon>Falsarthrobacter</taxon>
    </lineage>
</organism>
<evidence type="ECO:0000259" key="3">
    <source>
        <dbReference type="Pfam" id="PF00534"/>
    </source>
</evidence>
<dbReference type="PANTHER" id="PTHR12526">
    <property type="entry name" value="GLYCOSYLTRANSFERASE"/>
    <property type="match status" value="1"/>
</dbReference>
<keyword evidence="5" id="KW-1185">Reference proteome</keyword>
<dbReference type="SUPFAM" id="SSF53756">
    <property type="entry name" value="UDP-Glycosyltransferase/glycogen phosphorylase"/>
    <property type="match status" value="1"/>
</dbReference>
<accession>A0AAE3YHW3</accession>
<evidence type="ECO:0000256" key="2">
    <source>
        <dbReference type="ARBA" id="ARBA00022679"/>
    </source>
</evidence>
<evidence type="ECO:0000313" key="5">
    <source>
        <dbReference type="Proteomes" id="UP001247307"/>
    </source>
</evidence>
<dbReference type="Pfam" id="PF00534">
    <property type="entry name" value="Glycos_transf_1"/>
    <property type="match status" value="1"/>
</dbReference>
<feature type="domain" description="Glycosyl transferase family 1" evidence="3">
    <location>
        <begin position="223"/>
        <end position="376"/>
    </location>
</feature>
<dbReference type="PANTHER" id="PTHR12526:SF510">
    <property type="entry name" value="D-INOSITOL 3-PHOSPHATE GLYCOSYLTRANSFERASE"/>
    <property type="match status" value="1"/>
</dbReference>
<dbReference type="AlphaFoldDB" id="A0AAE3YHW3"/>
<dbReference type="CDD" id="cd03801">
    <property type="entry name" value="GT4_PimA-like"/>
    <property type="match status" value="1"/>
</dbReference>
<dbReference type="GO" id="GO:0016757">
    <property type="term" value="F:glycosyltransferase activity"/>
    <property type="evidence" value="ECO:0007669"/>
    <property type="project" value="UniProtKB-KW"/>
</dbReference>
<gene>
    <name evidence="4" type="ORF">J2S35_001527</name>
</gene>
<dbReference type="Gene3D" id="3.40.50.2000">
    <property type="entry name" value="Glycogen Phosphorylase B"/>
    <property type="match status" value="2"/>
</dbReference>
<keyword evidence="1" id="KW-0328">Glycosyltransferase</keyword>
<reference evidence="4" key="1">
    <citation type="submission" date="2023-07" db="EMBL/GenBank/DDBJ databases">
        <title>Sequencing the genomes of 1000 actinobacteria strains.</title>
        <authorList>
            <person name="Klenk H.-P."/>
        </authorList>
    </citation>
    <scope>NUCLEOTIDE SEQUENCE</scope>
    <source>
        <strain evidence="4">DSM 13988</strain>
    </source>
</reference>
<protein>
    <submittedName>
        <fullName evidence="4">Glycosyltransferase involved in cell wall biosynthesis</fullName>
    </submittedName>
</protein>
<evidence type="ECO:0000256" key="1">
    <source>
        <dbReference type="ARBA" id="ARBA00022676"/>
    </source>
</evidence>
<dbReference type="Proteomes" id="UP001247307">
    <property type="component" value="Unassembled WGS sequence"/>
</dbReference>